<dbReference type="KEGG" id="mprt:ET475_16400"/>
<dbReference type="Pfam" id="PF13166">
    <property type="entry name" value="AAA_13"/>
    <property type="match status" value="1"/>
</dbReference>
<proteinExistence type="predicted"/>
<dbReference type="AlphaFoldDB" id="A0A4P6EGE8"/>
<dbReference type="SUPFAM" id="SSF52540">
    <property type="entry name" value="P-loop containing nucleoside triphosphate hydrolases"/>
    <property type="match status" value="1"/>
</dbReference>
<dbReference type="RefSeq" id="WP_129392749.1">
    <property type="nucleotide sequence ID" value="NZ_CP035494.1"/>
</dbReference>
<dbReference type="InterPro" id="IPR027417">
    <property type="entry name" value="P-loop_NTPase"/>
</dbReference>
<dbReference type="InterPro" id="IPR026866">
    <property type="entry name" value="CR006_AAA"/>
</dbReference>
<keyword evidence="4" id="KW-1185">Reference proteome</keyword>
<dbReference type="GO" id="GO:0006302">
    <property type="term" value="P:double-strand break repair"/>
    <property type="evidence" value="ECO:0007669"/>
    <property type="project" value="TreeGrafter"/>
</dbReference>
<keyword evidence="1" id="KW-0742">SOS response</keyword>
<evidence type="ECO:0000313" key="3">
    <source>
        <dbReference type="EMBL" id="QAY61394.1"/>
    </source>
</evidence>
<dbReference type="GO" id="GO:0000731">
    <property type="term" value="P:DNA synthesis involved in DNA repair"/>
    <property type="evidence" value="ECO:0007669"/>
    <property type="project" value="TreeGrafter"/>
</dbReference>
<dbReference type="OrthoDB" id="4428168at2"/>
<name>A0A4P6EGE8_9MICO</name>
<evidence type="ECO:0000313" key="4">
    <source>
        <dbReference type="Proteomes" id="UP000293995"/>
    </source>
</evidence>
<dbReference type="PANTHER" id="PTHR32182">
    <property type="entry name" value="DNA REPLICATION AND REPAIR PROTEIN RECF"/>
    <property type="match status" value="1"/>
</dbReference>
<dbReference type="PANTHER" id="PTHR32182:SF19">
    <property type="entry name" value="HOMOLOGY WITH RECF PROTEIN"/>
    <property type="match status" value="1"/>
</dbReference>
<evidence type="ECO:0000259" key="2">
    <source>
        <dbReference type="Pfam" id="PF13166"/>
    </source>
</evidence>
<accession>A0A4P6EGE8</accession>
<protein>
    <recommendedName>
        <fullName evidence="2">Protein CR006 P-loop domain-containing protein</fullName>
    </recommendedName>
</protein>
<dbReference type="EMBL" id="CP035494">
    <property type="protein sequence ID" value="QAY61394.1"/>
    <property type="molecule type" value="Genomic_DNA"/>
</dbReference>
<organism evidence="3 4">
    <name type="scientific">Microbacterium protaetiae</name>
    <dbReference type="NCBI Taxonomy" id="2509458"/>
    <lineage>
        <taxon>Bacteria</taxon>
        <taxon>Bacillati</taxon>
        <taxon>Actinomycetota</taxon>
        <taxon>Actinomycetes</taxon>
        <taxon>Micrococcales</taxon>
        <taxon>Microbacteriaceae</taxon>
        <taxon>Microbacterium</taxon>
    </lineage>
</organism>
<dbReference type="GO" id="GO:0009432">
    <property type="term" value="P:SOS response"/>
    <property type="evidence" value="ECO:0007669"/>
    <property type="project" value="UniProtKB-KW"/>
</dbReference>
<feature type="domain" description="Protein CR006 P-loop" evidence="2">
    <location>
        <begin position="624"/>
        <end position="718"/>
    </location>
</feature>
<dbReference type="Gene3D" id="3.40.50.300">
    <property type="entry name" value="P-loop containing nucleotide triphosphate hydrolases"/>
    <property type="match status" value="1"/>
</dbReference>
<sequence>MAAEEVSVNLGDATPRRLLVGWANGQDAWVRQITAETILSRQAPSDALLDAAYTTFLAEKGLGDGEAPEVPKLELVATDAAEEETLELVSLASIEGVNALAADQELGFDPELTVLFGQNGSGKTGYARILKRISAVRTAEDILPNAHTAYLDSPPSPSATIQYRLSGMDSSVMWKDESGLAPFTRLSVFDASAVSLHVDSDLGYVYTPAELALFGHVAAGLQGIQQRIATEVKALAPGSNPLLSRFTRGTKVYPVIETLGATTDLAELDALATLPDGAEADRERLEGEIAALRSNSLDAILSSTQETVRHLNRLHGVLTTAMNFDAVVYEKARVKLQEAEGRRTEAREQLFSQDELPGPADGEWQEFIVAGDSYRQHLDREHYPTAGDKCLYCMQELSPTALNLLTRYRTFLDETLVRQVADANTEVRNSSLRFDEAELTRANEFATEQRDGEDPPVWASQACDVLAAARAAAQDTANGKPVTAGTLRESAEAVASKVGAELATARAAVQQMSEDKANAASALTGKQKELSELTARIELNRNIAAAREYVRRARRAQQLDKLSRVISSGASKQLTVQSKLASEDLVNKNFETLFAEECARLRAPQVALRFQGRSGQAQRKKAVASYKPSAVLSEGEQKVLALADFLAESRMRGTKAPLIFDDPVTSLDYRRLDEVAARIQNLAETHQVVVLTHNIMFASALMAARQNKKLRTKIYEVRDGGEAKGILAPDVEPRLDTPADLAKRINVKLQEMTSAEPVVQDALIKETYDLIRAWCEAFVEQELLQNVTQRYRKNIMMTRLSKIDSSRLDAAIAVIEPLFDRACERMTGHSHAAEYMSTKPTVSEVQEDWEKAKAARSAYIAT</sequence>
<keyword evidence="1" id="KW-0227">DNA damage</keyword>
<evidence type="ECO:0000256" key="1">
    <source>
        <dbReference type="ARBA" id="ARBA00023236"/>
    </source>
</evidence>
<reference evidence="3 4" key="1">
    <citation type="submission" date="2019-01" db="EMBL/GenBank/DDBJ databases">
        <title>Genome sequencing of strain DFW100M-13.</title>
        <authorList>
            <person name="Heo J."/>
            <person name="Kim S.-J."/>
            <person name="Kim J.-S."/>
            <person name="Hong S.-B."/>
            <person name="Kwon S.-W."/>
        </authorList>
    </citation>
    <scope>NUCLEOTIDE SEQUENCE [LARGE SCALE GENOMIC DNA]</scope>
    <source>
        <strain evidence="3 4">DFW100M-13</strain>
    </source>
</reference>
<gene>
    <name evidence="3" type="ORF">ET475_16400</name>
</gene>
<dbReference type="Proteomes" id="UP000293995">
    <property type="component" value="Chromosome"/>
</dbReference>